<comment type="caution">
    <text evidence="3">The sequence shown here is derived from an EMBL/GenBank/DDBJ whole genome shotgun (WGS) entry which is preliminary data.</text>
</comment>
<evidence type="ECO:0000256" key="1">
    <source>
        <dbReference type="SAM" id="Phobius"/>
    </source>
</evidence>
<dbReference type="Proteomes" id="UP000539313">
    <property type="component" value="Unassembled WGS sequence"/>
</dbReference>
<feature type="domain" description="DUF2231" evidence="2">
    <location>
        <begin position="40"/>
        <end position="164"/>
    </location>
</feature>
<accession>A0A7W3R6Z2</accession>
<evidence type="ECO:0000259" key="2">
    <source>
        <dbReference type="Pfam" id="PF09990"/>
    </source>
</evidence>
<proteinExistence type="predicted"/>
<sequence>MERLEEVQALDGAAERLEPVARPLLASSRTADVLRGRWLGHALHPLLTDFPIGAWTSSALLDAFGGPRARPAADGLLAFGLAAAVPTVLTGIAEWAATSGRERRVGVVHAVMNAVAAGFYGASLAARRSDRRSLGVTLSLGGAVALTAGGYLGSHLSLSRKVASTDPAFER</sequence>
<dbReference type="RefSeq" id="WP_119731570.1">
    <property type="nucleotide sequence ID" value="NZ_JACJII010000001.1"/>
</dbReference>
<feature type="transmembrane region" description="Helical" evidence="1">
    <location>
        <begin position="107"/>
        <end position="126"/>
    </location>
</feature>
<evidence type="ECO:0000313" key="4">
    <source>
        <dbReference type="Proteomes" id="UP000539313"/>
    </source>
</evidence>
<protein>
    <submittedName>
        <fullName evidence="3">Putative membrane protein</fullName>
    </submittedName>
</protein>
<name>A0A7W3R6Z2_9ACTN</name>
<keyword evidence="4" id="KW-1185">Reference proteome</keyword>
<feature type="transmembrane region" description="Helical" evidence="1">
    <location>
        <begin position="76"/>
        <end position="95"/>
    </location>
</feature>
<reference evidence="3 4" key="1">
    <citation type="submission" date="2020-08" db="EMBL/GenBank/DDBJ databases">
        <title>Sequencing the genomes of 1000 actinobacteria strains.</title>
        <authorList>
            <person name="Klenk H.-P."/>
        </authorList>
    </citation>
    <scope>NUCLEOTIDE SEQUENCE [LARGE SCALE GENOMIC DNA]</scope>
    <source>
        <strain evidence="3 4">DSM 45823</strain>
    </source>
</reference>
<keyword evidence="1" id="KW-0472">Membrane</keyword>
<keyword evidence="1" id="KW-1133">Transmembrane helix</keyword>
<evidence type="ECO:0000313" key="3">
    <source>
        <dbReference type="EMBL" id="MBA9002728.1"/>
    </source>
</evidence>
<dbReference type="AlphaFoldDB" id="A0A7W3R6Z2"/>
<dbReference type="Pfam" id="PF09990">
    <property type="entry name" value="DUF2231"/>
    <property type="match status" value="1"/>
</dbReference>
<dbReference type="EMBL" id="JACJII010000001">
    <property type="protein sequence ID" value="MBA9002728.1"/>
    <property type="molecule type" value="Genomic_DNA"/>
</dbReference>
<feature type="transmembrane region" description="Helical" evidence="1">
    <location>
        <begin position="133"/>
        <end position="152"/>
    </location>
</feature>
<gene>
    <name evidence="3" type="ORF">HNR21_001610</name>
</gene>
<dbReference type="InterPro" id="IPR019251">
    <property type="entry name" value="DUF2231_TM"/>
</dbReference>
<keyword evidence="1" id="KW-0812">Transmembrane</keyword>
<organism evidence="3 4">
    <name type="scientific">Thermomonospora cellulosilytica</name>
    <dbReference type="NCBI Taxonomy" id="1411118"/>
    <lineage>
        <taxon>Bacteria</taxon>
        <taxon>Bacillati</taxon>
        <taxon>Actinomycetota</taxon>
        <taxon>Actinomycetes</taxon>
        <taxon>Streptosporangiales</taxon>
        <taxon>Thermomonosporaceae</taxon>
        <taxon>Thermomonospora</taxon>
    </lineage>
</organism>